<accession>A0A7R9MI51</accession>
<evidence type="ECO:0008006" key="3">
    <source>
        <dbReference type="Google" id="ProtNLM"/>
    </source>
</evidence>
<organism evidence="1">
    <name type="scientific">Oppiella nova</name>
    <dbReference type="NCBI Taxonomy" id="334625"/>
    <lineage>
        <taxon>Eukaryota</taxon>
        <taxon>Metazoa</taxon>
        <taxon>Ecdysozoa</taxon>
        <taxon>Arthropoda</taxon>
        <taxon>Chelicerata</taxon>
        <taxon>Arachnida</taxon>
        <taxon>Acari</taxon>
        <taxon>Acariformes</taxon>
        <taxon>Sarcoptiformes</taxon>
        <taxon>Oribatida</taxon>
        <taxon>Brachypylina</taxon>
        <taxon>Oppioidea</taxon>
        <taxon>Oppiidae</taxon>
        <taxon>Oppiella</taxon>
    </lineage>
</organism>
<name>A0A7R9MI51_9ACAR</name>
<proteinExistence type="predicted"/>
<dbReference type="EMBL" id="OC935815">
    <property type="protein sequence ID" value="CAD7660684.1"/>
    <property type="molecule type" value="Genomic_DNA"/>
</dbReference>
<sequence>MQRYNMFYQDSPRLYHYTDIEGAAGIKREGYIRPVPPHGEFEAGIYLNDLDPYLHNRTEILLNNYGPQHMYEMDEGRADFVVVIPSNQIVADFLRTYRYTNRKLFCYTGHIYVGKNQ</sequence>
<protein>
    <recommendedName>
        <fullName evidence="3">DUF4433 domain-containing protein</fullName>
    </recommendedName>
</protein>
<evidence type="ECO:0000313" key="1">
    <source>
        <dbReference type="EMBL" id="CAD7660684.1"/>
    </source>
</evidence>
<dbReference type="AlphaFoldDB" id="A0A7R9MI51"/>
<reference evidence="1" key="1">
    <citation type="submission" date="2020-11" db="EMBL/GenBank/DDBJ databases">
        <authorList>
            <person name="Tran Van P."/>
        </authorList>
    </citation>
    <scope>NUCLEOTIDE SEQUENCE</scope>
</reference>
<dbReference type="EMBL" id="CAJPVJ010020990">
    <property type="protein sequence ID" value="CAG2177820.1"/>
    <property type="molecule type" value="Genomic_DNA"/>
</dbReference>
<gene>
    <name evidence="1" type="ORF">ONB1V03_LOCUS17247</name>
</gene>
<feature type="non-terminal residue" evidence="1">
    <location>
        <position position="1"/>
    </location>
</feature>
<keyword evidence="2" id="KW-1185">Reference proteome</keyword>
<evidence type="ECO:0000313" key="2">
    <source>
        <dbReference type="Proteomes" id="UP000728032"/>
    </source>
</evidence>
<dbReference type="Proteomes" id="UP000728032">
    <property type="component" value="Unassembled WGS sequence"/>
</dbReference>